<comment type="caution">
    <text evidence="1">The sequence shown here is derived from an EMBL/GenBank/DDBJ whole genome shotgun (WGS) entry which is preliminary data.</text>
</comment>
<sequence>MATDRGDKQQIGLTLEGNNAIETVSNEYFGGSQKDAYLFAITYAIGADLAIENAPQGGYTTKYNGIGTLDPSGSVRELLEILNIGEPGRPMATMERLAELGVRDLARRVAGNETMADIMASVAAE</sequence>
<dbReference type="RefSeq" id="WP_207126854.1">
    <property type="nucleotide sequence ID" value="NZ_BOPO01000084.1"/>
</dbReference>
<dbReference type="EMBL" id="BOPO01000084">
    <property type="protein sequence ID" value="GIL29182.1"/>
    <property type="molecule type" value="Genomic_DNA"/>
</dbReference>
<dbReference type="AlphaFoldDB" id="A0A8J4ELE2"/>
<reference evidence="2" key="1">
    <citation type="journal article" date="2021" name="Int. J. Syst. Evol. Microbiol.">
        <title>Actinocatenispora comari sp. nov., an endophytic actinomycete isolated from aerial parts of Comarum salesowianum.</title>
        <authorList>
            <person name="Oyunbileg N."/>
            <person name="Iizaka Y."/>
            <person name="Hamada M."/>
            <person name="Davaapurev B.O."/>
            <person name="Fukumoto A."/>
            <person name="Tsetseg B."/>
            <person name="Kato F."/>
            <person name="Tamura T."/>
            <person name="Batkhuu J."/>
            <person name="Anzai Y."/>
        </authorList>
    </citation>
    <scope>NUCLEOTIDE SEQUENCE [LARGE SCALE GENOMIC DNA]</scope>
    <source>
        <strain evidence="2">NUM-2625</strain>
    </source>
</reference>
<dbReference type="Proteomes" id="UP000614996">
    <property type="component" value="Unassembled WGS sequence"/>
</dbReference>
<keyword evidence="2" id="KW-1185">Reference proteome</keyword>
<evidence type="ECO:0000313" key="1">
    <source>
        <dbReference type="EMBL" id="GIL29182.1"/>
    </source>
</evidence>
<name>A0A8J4ELE2_9ACTN</name>
<accession>A0A8J4ELE2</accession>
<evidence type="ECO:0000313" key="2">
    <source>
        <dbReference type="Proteomes" id="UP000614996"/>
    </source>
</evidence>
<proteinExistence type="predicted"/>
<organism evidence="1 2">
    <name type="scientific">Actinocatenispora comari</name>
    <dbReference type="NCBI Taxonomy" id="2807577"/>
    <lineage>
        <taxon>Bacteria</taxon>
        <taxon>Bacillati</taxon>
        <taxon>Actinomycetota</taxon>
        <taxon>Actinomycetes</taxon>
        <taxon>Micromonosporales</taxon>
        <taxon>Micromonosporaceae</taxon>
        <taxon>Actinocatenispora</taxon>
    </lineage>
</organism>
<gene>
    <name evidence="1" type="ORF">NUM_44360</name>
</gene>
<protein>
    <submittedName>
        <fullName evidence="1">Uncharacterized protein</fullName>
    </submittedName>
</protein>